<dbReference type="Pfam" id="PF00857">
    <property type="entry name" value="Isochorismatase"/>
    <property type="match status" value="1"/>
</dbReference>
<dbReference type="EMBL" id="CP032486">
    <property type="protein sequence ID" value="QDH26058.1"/>
    <property type="molecule type" value="Genomic_DNA"/>
</dbReference>
<dbReference type="AlphaFoldDB" id="A0A4Y6VAU8"/>
<dbReference type="OrthoDB" id="9807387at2"/>
<organism evidence="3 4">
    <name type="scientific">Neokomagataea tanensis</name>
    <dbReference type="NCBI Taxonomy" id="661191"/>
    <lineage>
        <taxon>Bacteria</taxon>
        <taxon>Pseudomonadati</taxon>
        <taxon>Pseudomonadota</taxon>
        <taxon>Alphaproteobacteria</taxon>
        <taxon>Acetobacterales</taxon>
        <taxon>Acetobacteraceae</taxon>
        <taxon>Neokomagataea</taxon>
    </lineage>
</organism>
<keyword evidence="4" id="KW-1185">Reference proteome</keyword>
<dbReference type="GO" id="GO:0016787">
    <property type="term" value="F:hydrolase activity"/>
    <property type="evidence" value="ECO:0007669"/>
    <property type="project" value="UniProtKB-KW"/>
</dbReference>
<keyword evidence="3" id="KW-0614">Plasmid</keyword>
<dbReference type="Gene3D" id="3.40.50.850">
    <property type="entry name" value="Isochorismatase-like"/>
    <property type="match status" value="1"/>
</dbReference>
<dbReference type="PANTHER" id="PTHR43540:SF1">
    <property type="entry name" value="ISOCHORISMATASE HYDROLASE"/>
    <property type="match status" value="1"/>
</dbReference>
<dbReference type="CDD" id="cd00431">
    <property type="entry name" value="cysteine_hydrolases"/>
    <property type="match status" value="1"/>
</dbReference>
<dbReference type="PANTHER" id="PTHR43540">
    <property type="entry name" value="PEROXYUREIDOACRYLATE/UREIDOACRYLATE AMIDOHYDROLASE-RELATED"/>
    <property type="match status" value="1"/>
</dbReference>
<evidence type="ECO:0000256" key="1">
    <source>
        <dbReference type="ARBA" id="ARBA00022801"/>
    </source>
</evidence>
<proteinExistence type="predicted"/>
<evidence type="ECO:0000313" key="3">
    <source>
        <dbReference type="EMBL" id="QDH26058.1"/>
    </source>
</evidence>
<dbReference type="KEGG" id="ntn:D5366_11600"/>
<sequence length="190" mass="21357">MNTAFIGLDYIIDIADVSGKIPSAANEVIRRQVIEKANHALKIAHDKNWLKILVKVGFSPSYVEQPKNSQLFGLAHKYNAINLRERGTDFHPNLEVNLSDIIIEKPRVSGFYCTKLEAILRANKIDRLIIAGVSSTWAVQSTVRDAHDRDYEVFVCEPACAASTEDEHYVDMKILQEISKIINLDDMAGM</sequence>
<dbReference type="RefSeq" id="WP_141493999.1">
    <property type="nucleotide sequence ID" value="NZ_CP032486.1"/>
</dbReference>
<accession>A0A4Y6VAU8</accession>
<gene>
    <name evidence="3" type="ORF">D5366_11600</name>
</gene>
<dbReference type="InterPro" id="IPR036380">
    <property type="entry name" value="Isochorismatase-like_sf"/>
</dbReference>
<dbReference type="Proteomes" id="UP000317214">
    <property type="component" value="Plasmid unnamed1"/>
</dbReference>
<protein>
    <submittedName>
        <fullName evidence="3">Cysteine hydrolase</fullName>
    </submittedName>
</protein>
<reference evidence="3 4" key="1">
    <citation type="submission" date="2018-09" db="EMBL/GenBank/DDBJ databases">
        <title>The complete genome sequence of Neokomagataea tanensis NBRC 106556(T).</title>
        <authorList>
            <person name="Chua K.-O."/>
            <person name="See-Too W.-S."/>
            <person name="Hong K.-W."/>
            <person name="Yin W.-F."/>
            <person name="Chan K.-G."/>
        </authorList>
    </citation>
    <scope>NUCLEOTIDE SEQUENCE [LARGE SCALE GENOMIC DNA]</scope>
    <source>
        <strain evidence="4">AH13 \ NBRC 106556</strain>
        <plasmid evidence="3 4">unnamed1</plasmid>
    </source>
</reference>
<dbReference type="InterPro" id="IPR000868">
    <property type="entry name" value="Isochorismatase-like_dom"/>
</dbReference>
<evidence type="ECO:0000313" key="4">
    <source>
        <dbReference type="Proteomes" id="UP000317214"/>
    </source>
</evidence>
<evidence type="ECO:0000259" key="2">
    <source>
        <dbReference type="Pfam" id="PF00857"/>
    </source>
</evidence>
<dbReference type="InterPro" id="IPR050272">
    <property type="entry name" value="Isochorismatase-like_hydrls"/>
</dbReference>
<dbReference type="SUPFAM" id="SSF52499">
    <property type="entry name" value="Isochorismatase-like hydrolases"/>
    <property type="match status" value="1"/>
</dbReference>
<geneLocation type="plasmid" evidence="3">
    <name>unnamed1</name>
</geneLocation>
<name>A0A4Y6VAU8_9PROT</name>
<feature type="domain" description="Isochorismatase-like" evidence="2">
    <location>
        <begin position="8"/>
        <end position="176"/>
    </location>
</feature>
<keyword evidence="1 3" id="KW-0378">Hydrolase</keyword>